<dbReference type="Proteomes" id="UP000324222">
    <property type="component" value="Unassembled WGS sequence"/>
</dbReference>
<proteinExistence type="predicted"/>
<dbReference type="AlphaFoldDB" id="A0A5B7ISH0"/>
<comment type="caution">
    <text evidence="2">The sequence shown here is derived from an EMBL/GenBank/DDBJ whole genome shotgun (WGS) entry which is preliminary data.</text>
</comment>
<evidence type="ECO:0000256" key="1">
    <source>
        <dbReference type="SAM" id="MobiDB-lite"/>
    </source>
</evidence>
<sequence>MQIDQFAQPRPAPPSYFLCAQTGGNESSGPLLVVVVVAMAVVARTLIYPFQAPSEVSKRTGSNPVHGLSVGRASSLGATVS</sequence>
<organism evidence="2 3">
    <name type="scientific">Portunus trituberculatus</name>
    <name type="common">Swimming crab</name>
    <name type="synonym">Neptunus trituberculatus</name>
    <dbReference type="NCBI Taxonomy" id="210409"/>
    <lineage>
        <taxon>Eukaryota</taxon>
        <taxon>Metazoa</taxon>
        <taxon>Ecdysozoa</taxon>
        <taxon>Arthropoda</taxon>
        <taxon>Crustacea</taxon>
        <taxon>Multicrustacea</taxon>
        <taxon>Malacostraca</taxon>
        <taxon>Eumalacostraca</taxon>
        <taxon>Eucarida</taxon>
        <taxon>Decapoda</taxon>
        <taxon>Pleocyemata</taxon>
        <taxon>Brachyura</taxon>
        <taxon>Eubrachyura</taxon>
        <taxon>Portunoidea</taxon>
        <taxon>Portunidae</taxon>
        <taxon>Portuninae</taxon>
        <taxon>Portunus</taxon>
    </lineage>
</organism>
<gene>
    <name evidence="2" type="ORF">E2C01_083449</name>
</gene>
<dbReference type="EMBL" id="VSRR010078116">
    <property type="protein sequence ID" value="MPC88541.1"/>
    <property type="molecule type" value="Genomic_DNA"/>
</dbReference>
<name>A0A5B7ISH0_PORTR</name>
<accession>A0A5B7ISH0</accession>
<keyword evidence="3" id="KW-1185">Reference proteome</keyword>
<evidence type="ECO:0000313" key="3">
    <source>
        <dbReference type="Proteomes" id="UP000324222"/>
    </source>
</evidence>
<reference evidence="2 3" key="1">
    <citation type="submission" date="2019-05" db="EMBL/GenBank/DDBJ databases">
        <title>Another draft genome of Portunus trituberculatus and its Hox gene families provides insights of decapod evolution.</title>
        <authorList>
            <person name="Jeong J.-H."/>
            <person name="Song I."/>
            <person name="Kim S."/>
            <person name="Choi T."/>
            <person name="Kim D."/>
            <person name="Ryu S."/>
            <person name="Kim W."/>
        </authorList>
    </citation>
    <scope>NUCLEOTIDE SEQUENCE [LARGE SCALE GENOMIC DNA]</scope>
    <source>
        <tissue evidence="2">Muscle</tissue>
    </source>
</reference>
<evidence type="ECO:0000313" key="2">
    <source>
        <dbReference type="EMBL" id="MPC88541.1"/>
    </source>
</evidence>
<protein>
    <submittedName>
        <fullName evidence="2">Uncharacterized protein</fullName>
    </submittedName>
</protein>
<feature type="region of interest" description="Disordered" evidence="1">
    <location>
        <begin position="55"/>
        <end position="81"/>
    </location>
</feature>